<organism evidence="2 3">
    <name type="scientific">Pedobacter frigidisoli</name>
    <dbReference type="NCBI Taxonomy" id="2530455"/>
    <lineage>
        <taxon>Bacteria</taxon>
        <taxon>Pseudomonadati</taxon>
        <taxon>Bacteroidota</taxon>
        <taxon>Sphingobacteriia</taxon>
        <taxon>Sphingobacteriales</taxon>
        <taxon>Sphingobacteriaceae</taxon>
        <taxon>Pedobacter</taxon>
    </lineage>
</organism>
<dbReference type="Proteomes" id="UP000291485">
    <property type="component" value="Unassembled WGS sequence"/>
</dbReference>
<gene>
    <name evidence="2" type="ORF">EZ449_14245</name>
</gene>
<reference evidence="2 3" key="1">
    <citation type="submission" date="2019-02" db="EMBL/GenBank/DDBJ databases">
        <title>Pedobacter sp. RP-3-11 sp. nov., isolated from Arctic soil.</title>
        <authorList>
            <person name="Dahal R.H."/>
        </authorList>
    </citation>
    <scope>NUCLEOTIDE SEQUENCE [LARGE SCALE GENOMIC DNA]</scope>
    <source>
        <strain evidence="2 3">RP-3-11</strain>
    </source>
</reference>
<proteinExistence type="predicted"/>
<comment type="caution">
    <text evidence="2">The sequence shown here is derived from an EMBL/GenBank/DDBJ whole genome shotgun (WGS) entry which is preliminary data.</text>
</comment>
<feature type="chain" id="PRO_5020558585" evidence="1">
    <location>
        <begin position="20"/>
        <end position="221"/>
    </location>
</feature>
<dbReference type="OrthoDB" id="1243758at2"/>
<sequence length="221" mass="24774">MKNLILLLLLLSSCIQLHAQRVVIDRKHLAIVNENGAVRLSSEMAHTAQLKGIGERLADIKLNLGAVALSEEMIYRSLSEVNQGLRDALIVRDIGQIAAGIFSQSEQILALARDHPQLLLFAEESCRQLKSRGMRLVSEVGELALKEQYGLLLDQQKRDALLKKISLELKVIRALLYSISKTMYWAKVNGLLKSANPYGGFINTDRRLAEQILSNYKTLKR</sequence>
<protein>
    <submittedName>
        <fullName evidence="2">Uncharacterized protein</fullName>
    </submittedName>
</protein>
<dbReference type="AlphaFoldDB" id="A0A4R0P2B1"/>
<evidence type="ECO:0000313" key="2">
    <source>
        <dbReference type="EMBL" id="TCD07692.1"/>
    </source>
</evidence>
<feature type="signal peptide" evidence="1">
    <location>
        <begin position="1"/>
        <end position="19"/>
    </location>
</feature>
<evidence type="ECO:0000313" key="3">
    <source>
        <dbReference type="Proteomes" id="UP000291485"/>
    </source>
</evidence>
<accession>A0A4R0P2B1</accession>
<dbReference type="RefSeq" id="WP_131559934.1">
    <property type="nucleotide sequence ID" value="NZ_SJSN01000010.1"/>
</dbReference>
<evidence type="ECO:0000256" key="1">
    <source>
        <dbReference type="SAM" id="SignalP"/>
    </source>
</evidence>
<keyword evidence="3" id="KW-1185">Reference proteome</keyword>
<dbReference type="EMBL" id="SJSN01000010">
    <property type="protein sequence ID" value="TCD07692.1"/>
    <property type="molecule type" value="Genomic_DNA"/>
</dbReference>
<name>A0A4R0P2B1_9SPHI</name>
<keyword evidence="1" id="KW-0732">Signal</keyword>